<dbReference type="Gene3D" id="3.30.450.20">
    <property type="entry name" value="PAS domain"/>
    <property type="match status" value="1"/>
</dbReference>
<sequence length="574" mass="64021">MSLRFRLNLLIALLLLVFMSAVGFVVIKGMRSTIQEGVESANRVSVQLLDTVILSAYQNPEWGFPHEVLQRFLYSLGHVRSSEITLADVHGNVLYQSPHSTYHSDQTPPEWFAEMLTPEKEVVERRIKFAILTITSNPGGAIREAWGRFKNLMWIGISFFVGLNIVVYWMLGRWLKPIQPMLVAINQMEKGDLSIRLPNFDLPEFSQIAHSFNQMGESLQASTEESYRLALIVKQTADAIMIHDLNGNISFWNPAAQRMFGYAPEDIIGKSASLLMPANTEAELAKDLATIAGKEKIEQYDTQRITREGALKDISLSAAPLIDPRTGAVIGEICSMRDITERKEAEAAAQELEANRQLTQLIQRHIEDERRSLARELHDELGQYVTAIKTFAVGISNKTETKMPDIAANAQTIVAAANHIYDGMHNIIRQLRPGSLDNLGLSETLRDSINIWQTQHPEIQYTIELNGELNGLGETVNINIYRIVQESVTNALRHAQATEIAISLNRTDDNTLVLAIKDNGVGMNICNVDQTQHFGLLGMRERAQALDGKFAVDSALEQGSVITVTIPVQPTQSI</sequence>
<dbReference type="Gene3D" id="3.30.565.10">
    <property type="entry name" value="Histidine kinase-like ATPase, C-terminal domain"/>
    <property type="match status" value="1"/>
</dbReference>
<keyword evidence="6" id="KW-1133">Transmembrane helix</keyword>
<feature type="domain" description="PAS" evidence="7">
    <location>
        <begin position="227"/>
        <end position="293"/>
    </location>
</feature>
<dbReference type="PANTHER" id="PTHR24421:SF58">
    <property type="entry name" value="SIGNAL TRANSDUCTION HISTIDINE-PROTEIN KINASE_PHOSPHATASE UHPB"/>
    <property type="match status" value="1"/>
</dbReference>
<dbReference type="GO" id="GO:0016020">
    <property type="term" value="C:membrane"/>
    <property type="evidence" value="ECO:0007669"/>
    <property type="project" value="UniProtKB-SubCell"/>
</dbReference>
<dbReference type="RefSeq" id="WP_221765601.1">
    <property type="nucleotide sequence ID" value="NZ_AP024110.1"/>
</dbReference>
<evidence type="ECO:0000259" key="7">
    <source>
        <dbReference type="SMART" id="SM00091"/>
    </source>
</evidence>
<dbReference type="Pfam" id="PF16448">
    <property type="entry name" value="LapD_MoxY_N"/>
    <property type="match status" value="1"/>
</dbReference>
<dbReference type="CDD" id="cd00130">
    <property type="entry name" value="PAS"/>
    <property type="match status" value="1"/>
</dbReference>
<feature type="transmembrane region" description="Helical" evidence="6">
    <location>
        <begin position="6"/>
        <end position="27"/>
    </location>
</feature>
<evidence type="ECO:0000259" key="8">
    <source>
        <dbReference type="SMART" id="SM00304"/>
    </source>
</evidence>
<keyword evidence="3" id="KW-0808">Transferase</keyword>
<keyword evidence="5" id="KW-0902">Two-component regulatory system</keyword>
<evidence type="ECO:0000256" key="2">
    <source>
        <dbReference type="ARBA" id="ARBA00022553"/>
    </source>
</evidence>
<evidence type="ECO:0000313" key="11">
    <source>
        <dbReference type="Proteomes" id="UP000826722"/>
    </source>
</evidence>
<dbReference type="InterPro" id="IPR000014">
    <property type="entry name" value="PAS"/>
</dbReference>
<keyword evidence="6" id="KW-0472">Membrane</keyword>
<dbReference type="CDD" id="cd06225">
    <property type="entry name" value="HAMP"/>
    <property type="match status" value="1"/>
</dbReference>
<dbReference type="InterPro" id="IPR050482">
    <property type="entry name" value="Sensor_HK_TwoCompSys"/>
</dbReference>
<comment type="subcellular location">
    <subcellularLocation>
        <location evidence="1">Membrane</location>
    </subcellularLocation>
</comment>
<gene>
    <name evidence="10" type="ORF">ZMTM_11200</name>
</gene>
<dbReference type="InterPro" id="IPR001610">
    <property type="entry name" value="PAC"/>
</dbReference>
<dbReference type="SUPFAM" id="SSF158472">
    <property type="entry name" value="HAMP domain-like"/>
    <property type="match status" value="1"/>
</dbReference>
<dbReference type="Pfam" id="PF07730">
    <property type="entry name" value="HisKA_3"/>
    <property type="match status" value="1"/>
</dbReference>
<evidence type="ECO:0000256" key="4">
    <source>
        <dbReference type="ARBA" id="ARBA00022777"/>
    </source>
</evidence>
<protein>
    <recommendedName>
        <fullName evidence="12">Histidine kinase</fullName>
    </recommendedName>
</protein>
<dbReference type="NCBIfam" id="TIGR00229">
    <property type="entry name" value="sensory_box"/>
    <property type="match status" value="1"/>
</dbReference>
<evidence type="ECO:0000256" key="6">
    <source>
        <dbReference type="SAM" id="Phobius"/>
    </source>
</evidence>
<dbReference type="SMART" id="SM00304">
    <property type="entry name" value="HAMP"/>
    <property type="match status" value="1"/>
</dbReference>
<name>A0A8D5G803_9PROT</name>
<dbReference type="Pfam" id="PF00989">
    <property type="entry name" value="PAS"/>
    <property type="match status" value="1"/>
</dbReference>
<dbReference type="InterPro" id="IPR035965">
    <property type="entry name" value="PAS-like_dom_sf"/>
</dbReference>
<dbReference type="SMART" id="SM00091">
    <property type="entry name" value="PAS"/>
    <property type="match status" value="1"/>
</dbReference>
<dbReference type="InterPro" id="IPR032244">
    <property type="entry name" value="LapD_MoxY_N"/>
</dbReference>
<dbReference type="GO" id="GO:0006355">
    <property type="term" value="P:regulation of DNA-templated transcription"/>
    <property type="evidence" value="ECO:0007669"/>
    <property type="project" value="InterPro"/>
</dbReference>
<dbReference type="PANTHER" id="PTHR24421">
    <property type="entry name" value="NITRATE/NITRITE SENSOR PROTEIN NARX-RELATED"/>
    <property type="match status" value="1"/>
</dbReference>
<dbReference type="InterPro" id="IPR003594">
    <property type="entry name" value="HATPase_dom"/>
</dbReference>
<dbReference type="InterPro" id="IPR011712">
    <property type="entry name" value="Sig_transdc_His_kin_sub3_dim/P"/>
</dbReference>
<dbReference type="SMART" id="SM00387">
    <property type="entry name" value="HATPase_c"/>
    <property type="match status" value="1"/>
</dbReference>
<organism evidence="10 11">
    <name type="scientific">Methyloradius palustris</name>
    <dbReference type="NCBI Taxonomy" id="2778876"/>
    <lineage>
        <taxon>Bacteria</taxon>
        <taxon>Pseudomonadati</taxon>
        <taxon>Pseudomonadota</taxon>
        <taxon>Betaproteobacteria</taxon>
        <taxon>Nitrosomonadales</taxon>
        <taxon>Methylophilaceae</taxon>
        <taxon>Methyloradius</taxon>
    </lineage>
</organism>
<evidence type="ECO:0000313" key="10">
    <source>
        <dbReference type="EMBL" id="BCM24861.1"/>
    </source>
</evidence>
<dbReference type="InterPro" id="IPR003660">
    <property type="entry name" value="HAMP_dom"/>
</dbReference>
<dbReference type="GO" id="GO:0046983">
    <property type="term" value="F:protein dimerization activity"/>
    <property type="evidence" value="ECO:0007669"/>
    <property type="project" value="InterPro"/>
</dbReference>
<feature type="transmembrane region" description="Helical" evidence="6">
    <location>
        <begin position="152"/>
        <end position="171"/>
    </location>
</feature>
<dbReference type="EMBL" id="AP024110">
    <property type="protein sequence ID" value="BCM24861.1"/>
    <property type="molecule type" value="Genomic_DNA"/>
</dbReference>
<feature type="domain" description="HAMP" evidence="8">
    <location>
        <begin position="172"/>
        <end position="224"/>
    </location>
</feature>
<dbReference type="SUPFAM" id="SSF55785">
    <property type="entry name" value="PYP-like sensor domain (PAS domain)"/>
    <property type="match status" value="1"/>
</dbReference>
<evidence type="ECO:0000256" key="1">
    <source>
        <dbReference type="ARBA" id="ARBA00004370"/>
    </source>
</evidence>
<proteinExistence type="predicted"/>
<dbReference type="GO" id="GO:0000155">
    <property type="term" value="F:phosphorelay sensor kinase activity"/>
    <property type="evidence" value="ECO:0007669"/>
    <property type="project" value="InterPro"/>
</dbReference>
<dbReference type="Proteomes" id="UP000826722">
    <property type="component" value="Chromosome"/>
</dbReference>
<dbReference type="Pfam" id="PF02518">
    <property type="entry name" value="HATPase_c"/>
    <property type="match status" value="1"/>
</dbReference>
<dbReference type="InterPro" id="IPR013767">
    <property type="entry name" value="PAS_fold"/>
</dbReference>
<dbReference type="SMART" id="SM00086">
    <property type="entry name" value="PAC"/>
    <property type="match status" value="1"/>
</dbReference>
<dbReference type="Pfam" id="PF00672">
    <property type="entry name" value="HAMP"/>
    <property type="match status" value="1"/>
</dbReference>
<dbReference type="InterPro" id="IPR036890">
    <property type="entry name" value="HATPase_C_sf"/>
</dbReference>
<dbReference type="KEGG" id="mpau:ZMTM_11200"/>
<dbReference type="Gene3D" id="6.10.340.10">
    <property type="match status" value="1"/>
</dbReference>
<accession>A0A8D5G803</accession>
<dbReference type="Gene3D" id="1.20.5.1930">
    <property type="match status" value="1"/>
</dbReference>
<evidence type="ECO:0000259" key="9">
    <source>
        <dbReference type="SMART" id="SM00387"/>
    </source>
</evidence>
<keyword evidence="4" id="KW-0418">Kinase</keyword>
<keyword evidence="2" id="KW-0597">Phosphoprotein</keyword>
<reference evidence="10" key="1">
    <citation type="journal article" date="2021" name="Arch. Microbiol.">
        <title>Methyloradius palustris gen. nov., sp. nov., a methanol-oxidizing bacterium isolated from snow.</title>
        <authorList>
            <person name="Miyadera T."/>
            <person name="Kojima H."/>
            <person name="Fukui M."/>
        </authorList>
    </citation>
    <scope>NUCLEOTIDE SEQUENCE</scope>
    <source>
        <strain evidence="10">Zm11</strain>
    </source>
</reference>
<dbReference type="CDD" id="cd16917">
    <property type="entry name" value="HATPase_UhpB-NarQ-NarX-like"/>
    <property type="match status" value="1"/>
</dbReference>
<evidence type="ECO:0008006" key="12">
    <source>
        <dbReference type="Google" id="ProtNLM"/>
    </source>
</evidence>
<feature type="domain" description="Histidine kinase/HSP90-like ATPase" evidence="9">
    <location>
        <begin position="475"/>
        <end position="570"/>
    </location>
</feature>
<keyword evidence="6" id="KW-0812">Transmembrane</keyword>
<evidence type="ECO:0000256" key="3">
    <source>
        <dbReference type="ARBA" id="ARBA00022679"/>
    </source>
</evidence>
<keyword evidence="11" id="KW-1185">Reference proteome</keyword>
<dbReference type="SUPFAM" id="SSF55874">
    <property type="entry name" value="ATPase domain of HSP90 chaperone/DNA topoisomerase II/histidine kinase"/>
    <property type="match status" value="1"/>
</dbReference>
<dbReference type="AlphaFoldDB" id="A0A8D5G803"/>
<evidence type="ECO:0000256" key="5">
    <source>
        <dbReference type="ARBA" id="ARBA00023012"/>
    </source>
</evidence>